<evidence type="ECO:0000313" key="2">
    <source>
        <dbReference type="EMBL" id="PIX30025.1"/>
    </source>
</evidence>
<sequence length="63" mass="6598">VIYLIYSGIIYITAAGNPDAAKKGQQGVINAIIGIVIIIAVYFIIRVAMGLGTGFTDTTTIIP</sequence>
<organism evidence="2 3">
    <name type="scientific">Candidatus Berkelbacteria bacterium CG_4_8_14_3_um_filter_42_13</name>
    <dbReference type="NCBI Taxonomy" id="1974505"/>
    <lineage>
        <taxon>Bacteria</taxon>
        <taxon>Candidatus Berkelbacteria</taxon>
    </lineage>
</organism>
<dbReference type="Pfam" id="PF18895">
    <property type="entry name" value="T4SS_pilin"/>
    <property type="match status" value="1"/>
</dbReference>
<feature type="non-terminal residue" evidence="2">
    <location>
        <position position="1"/>
    </location>
</feature>
<proteinExistence type="predicted"/>
<comment type="caution">
    <text evidence="2">The sequence shown here is derived from an EMBL/GenBank/DDBJ whole genome shotgun (WGS) entry which is preliminary data.</text>
</comment>
<name>A0A2M7K1B6_9BACT</name>
<gene>
    <name evidence="2" type="ORF">COZ63_01930</name>
</gene>
<feature type="transmembrane region" description="Helical" evidence="1">
    <location>
        <begin position="27"/>
        <end position="45"/>
    </location>
</feature>
<keyword evidence="1" id="KW-0812">Transmembrane</keyword>
<evidence type="ECO:0000256" key="1">
    <source>
        <dbReference type="SAM" id="Phobius"/>
    </source>
</evidence>
<keyword evidence="1" id="KW-1133">Transmembrane helix</keyword>
<dbReference type="EMBL" id="PFIK01000041">
    <property type="protein sequence ID" value="PIX30025.1"/>
    <property type="molecule type" value="Genomic_DNA"/>
</dbReference>
<dbReference type="AlphaFoldDB" id="A0A2M7K1B6"/>
<accession>A0A2M7K1B6</accession>
<dbReference type="Proteomes" id="UP000229924">
    <property type="component" value="Unassembled WGS sequence"/>
</dbReference>
<dbReference type="InterPro" id="IPR043993">
    <property type="entry name" value="T4SS_pilin"/>
</dbReference>
<keyword evidence="1" id="KW-0472">Membrane</keyword>
<protein>
    <submittedName>
        <fullName evidence="2">Uncharacterized protein</fullName>
    </submittedName>
</protein>
<reference evidence="3" key="1">
    <citation type="submission" date="2017-09" db="EMBL/GenBank/DDBJ databases">
        <title>Depth-based differentiation of microbial function through sediment-hosted aquifers and enrichment of novel symbionts in the deep terrestrial subsurface.</title>
        <authorList>
            <person name="Probst A.J."/>
            <person name="Ladd B."/>
            <person name="Jarett J.K."/>
            <person name="Geller-Mcgrath D.E."/>
            <person name="Sieber C.M.K."/>
            <person name="Emerson J.B."/>
            <person name="Anantharaman K."/>
            <person name="Thomas B.C."/>
            <person name="Malmstrom R."/>
            <person name="Stieglmeier M."/>
            <person name="Klingl A."/>
            <person name="Woyke T."/>
            <person name="Ryan C.M."/>
            <person name="Banfield J.F."/>
        </authorList>
    </citation>
    <scope>NUCLEOTIDE SEQUENCE [LARGE SCALE GENOMIC DNA]</scope>
</reference>
<evidence type="ECO:0000313" key="3">
    <source>
        <dbReference type="Proteomes" id="UP000229924"/>
    </source>
</evidence>